<dbReference type="EMBL" id="CP026118">
    <property type="protein sequence ID" value="QAS52625.1"/>
    <property type="molecule type" value="Genomic_DNA"/>
</dbReference>
<dbReference type="GO" id="GO:0006644">
    <property type="term" value="P:phospholipid metabolic process"/>
    <property type="evidence" value="ECO:0007669"/>
    <property type="project" value="InterPro"/>
</dbReference>
<dbReference type="RefSeq" id="WP_128524914.1">
    <property type="nucleotide sequence ID" value="NZ_CANLVY010000009.1"/>
</dbReference>
<feature type="domain" description="Phospholipase A2-like" evidence="1">
    <location>
        <begin position="16"/>
        <end position="53"/>
    </location>
</feature>
<dbReference type="Proteomes" id="UP000287756">
    <property type="component" value="Chromosome"/>
</dbReference>
<dbReference type="GO" id="GO:0004623">
    <property type="term" value="F:phospholipase A2 activity"/>
    <property type="evidence" value="ECO:0007669"/>
    <property type="project" value="InterPro"/>
</dbReference>
<dbReference type="Pfam" id="PF08398">
    <property type="entry name" value="Phospholip_A2_4"/>
    <property type="match status" value="1"/>
</dbReference>
<dbReference type="GO" id="GO:0050482">
    <property type="term" value="P:arachidonate secretion"/>
    <property type="evidence" value="ECO:0007669"/>
    <property type="project" value="InterPro"/>
</dbReference>
<accession>A0A410MD74</accession>
<reference evidence="2 3" key="1">
    <citation type="submission" date="2018-01" db="EMBL/GenBank/DDBJ databases">
        <title>The whole genome sequencing and assembly of Halobacillus litoralis ERB031 strain.</title>
        <authorList>
            <person name="Lee S.-J."/>
            <person name="Park M.-K."/>
            <person name="Kim J.-Y."/>
            <person name="Lee Y.-J."/>
            <person name="Yi H."/>
            <person name="Bahn Y.-S."/>
            <person name="Kim J.F."/>
            <person name="Lee D.-W."/>
        </authorList>
    </citation>
    <scope>NUCLEOTIDE SEQUENCE [LARGE SCALE GENOMIC DNA]</scope>
    <source>
        <strain evidence="2 3">ERB 031</strain>
    </source>
</reference>
<proteinExistence type="predicted"/>
<dbReference type="KEGG" id="hli:HLI_10545"/>
<protein>
    <submittedName>
        <fullName evidence="2">Phospholipase</fullName>
    </submittedName>
</protein>
<evidence type="ECO:0000313" key="3">
    <source>
        <dbReference type="Proteomes" id="UP000287756"/>
    </source>
</evidence>
<dbReference type="InterPro" id="IPR013607">
    <property type="entry name" value="Phospholipase_A2-like"/>
</dbReference>
<organism evidence="2 3">
    <name type="scientific">Halobacillus litoralis</name>
    <dbReference type="NCBI Taxonomy" id="45668"/>
    <lineage>
        <taxon>Bacteria</taxon>
        <taxon>Bacillati</taxon>
        <taxon>Bacillota</taxon>
        <taxon>Bacilli</taxon>
        <taxon>Bacillales</taxon>
        <taxon>Bacillaceae</taxon>
        <taxon>Halobacillus</taxon>
    </lineage>
</organism>
<dbReference type="Gene3D" id="1.20.90.10">
    <property type="entry name" value="Phospholipase A2 domain"/>
    <property type="match status" value="1"/>
</dbReference>
<dbReference type="GO" id="GO:0005198">
    <property type="term" value="F:structural molecule activity"/>
    <property type="evidence" value="ECO:0007669"/>
    <property type="project" value="InterPro"/>
</dbReference>
<dbReference type="AlphaFoldDB" id="A0A410MD74"/>
<name>A0A410MD74_9BACI</name>
<gene>
    <name evidence="2" type="ORF">HLI_10545</name>
</gene>
<evidence type="ECO:0000259" key="1">
    <source>
        <dbReference type="Pfam" id="PF08398"/>
    </source>
</evidence>
<dbReference type="OrthoDB" id="5125543at2"/>
<sequence length="95" mass="11117">MDRRWEPYRKPGFCIFPGYNYCGPGCSGPGAPVNAVDAACKEHDECYRYYGDYCACDTAFIKQLEMLQNPYTIEGRHARTMYKYMKMQRFFTCAF</sequence>
<dbReference type="SUPFAM" id="SSF48619">
    <property type="entry name" value="Phospholipase A2, PLA2"/>
    <property type="match status" value="1"/>
</dbReference>
<evidence type="ECO:0000313" key="2">
    <source>
        <dbReference type="EMBL" id="QAS52625.1"/>
    </source>
</evidence>
<dbReference type="InterPro" id="IPR036444">
    <property type="entry name" value="PLipase_A2_dom_sf"/>
</dbReference>